<dbReference type="AlphaFoldDB" id="A0A5N5WNW1"/>
<dbReference type="InterPro" id="IPR029063">
    <property type="entry name" value="SAM-dependent_MTases_sf"/>
</dbReference>
<accession>A0A5N5WNW1</accession>
<protein>
    <recommendedName>
        <fullName evidence="3">S-adenosyl-L-methionine-dependent methyltransferase</fullName>
    </recommendedName>
</protein>
<dbReference type="EMBL" id="ML732368">
    <property type="protein sequence ID" value="KAB8068890.1"/>
    <property type="molecule type" value="Genomic_DNA"/>
</dbReference>
<gene>
    <name evidence="1" type="ORF">BDV29DRAFT_199087</name>
</gene>
<dbReference type="SUPFAM" id="SSF53335">
    <property type="entry name" value="S-adenosyl-L-methionine-dependent methyltransferases"/>
    <property type="match status" value="1"/>
</dbReference>
<dbReference type="Gene3D" id="3.40.50.150">
    <property type="entry name" value="Vaccinia Virus protein VP39"/>
    <property type="match status" value="1"/>
</dbReference>
<proteinExistence type="predicted"/>
<name>A0A5N5WNW1_9EURO</name>
<dbReference type="Pfam" id="PF13489">
    <property type="entry name" value="Methyltransf_23"/>
    <property type="match status" value="1"/>
</dbReference>
<evidence type="ECO:0000313" key="2">
    <source>
        <dbReference type="Proteomes" id="UP000326565"/>
    </source>
</evidence>
<dbReference type="Proteomes" id="UP000326565">
    <property type="component" value="Unassembled WGS sequence"/>
</dbReference>
<reference evidence="1 2" key="1">
    <citation type="submission" date="2019-04" db="EMBL/GenBank/DDBJ databases">
        <title>Friends and foes A comparative genomics study of 23 Aspergillus species from section Flavi.</title>
        <authorList>
            <consortium name="DOE Joint Genome Institute"/>
            <person name="Kjaerbolling I."/>
            <person name="Vesth T."/>
            <person name="Frisvad J.C."/>
            <person name="Nybo J.L."/>
            <person name="Theobald S."/>
            <person name="Kildgaard S."/>
            <person name="Isbrandt T."/>
            <person name="Kuo A."/>
            <person name="Sato A."/>
            <person name="Lyhne E.K."/>
            <person name="Kogle M.E."/>
            <person name="Wiebenga A."/>
            <person name="Kun R.S."/>
            <person name="Lubbers R.J."/>
            <person name="Makela M.R."/>
            <person name="Barry K."/>
            <person name="Chovatia M."/>
            <person name="Clum A."/>
            <person name="Daum C."/>
            <person name="Haridas S."/>
            <person name="He G."/>
            <person name="LaButti K."/>
            <person name="Lipzen A."/>
            <person name="Mondo S."/>
            <person name="Riley R."/>
            <person name="Salamov A."/>
            <person name="Simmons B.A."/>
            <person name="Magnuson J.K."/>
            <person name="Henrissat B."/>
            <person name="Mortensen U.H."/>
            <person name="Larsen T.O."/>
            <person name="Devries R.P."/>
            <person name="Grigoriev I.V."/>
            <person name="Machida M."/>
            <person name="Baker S.E."/>
            <person name="Andersen M.R."/>
        </authorList>
    </citation>
    <scope>NUCLEOTIDE SEQUENCE [LARGE SCALE GENOMIC DNA]</scope>
    <source>
        <strain evidence="1 2">CBS 151.66</strain>
    </source>
</reference>
<organism evidence="1 2">
    <name type="scientific">Aspergillus leporis</name>
    <dbReference type="NCBI Taxonomy" id="41062"/>
    <lineage>
        <taxon>Eukaryota</taxon>
        <taxon>Fungi</taxon>
        <taxon>Dikarya</taxon>
        <taxon>Ascomycota</taxon>
        <taxon>Pezizomycotina</taxon>
        <taxon>Eurotiomycetes</taxon>
        <taxon>Eurotiomycetidae</taxon>
        <taxon>Eurotiales</taxon>
        <taxon>Aspergillaceae</taxon>
        <taxon>Aspergillus</taxon>
        <taxon>Aspergillus subgen. Circumdati</taxon>
    </lineage>
</organism>
<evidence type="ECO:0008006" key="3">
    <source>
        <dbReference type="Google" id="ProtNLM"/>
    </source>
</evidence>
<evidence type="ECO:0000313" key="1">
    <source>
        <dbReference type="EMBL" id="KAB8068890.1"/>
    </source>
</evidence>
<dbReference type="OrthoDB" id="417697at2759"/>
<keyword evidence="2" id="KW-1185">Reference proteome</keyword>
<sequence length="296" mass="33850">MARTEGNTTSSGFDLGNELDYMLDRSYKAASRLNYQFYLWKESLQFNLHPSIPLPTNDSTPIRIADLATGTGIWLFDLLRDPAVSRYRSLQLDGFDVDLKNAPVGEWLPPMITLREFDIFDDVPSDLIGKYDVVHLRLLVLVVQQSDPLPVIQKIFQMLKPGGYIQWDDMDFPDSTIVRSKALCSGPSPAHESFLEFMQSNGRNDWVLDLPSHLMERHGGFEDAHLFHYTDRPELYKANGEQYILFLEEISTRFKTAGKMEDARNLDQMVRGLAEESKLGVCLSMYRTVCVARKRA</sequence>
<dbReference type="CDD" id="cd02440">
    <property type="entry name" value="AdoMet_MTases"/>
    <property type="match status" value="1"/>
</dbReference>